<comment type="caution">
    <text evidence="1">The sequence shown here is derived from an EMBL/GenBank/DDBJ whole genome shotgun (WGS) entry which is preliminary data.</text>
</comment>
<dbReference type="AlphaFoldDB" id="A0A1R3J1U4"/>
<reference evidence="1 2" key="1">
    <citation type="submission" date="2013-09" db="EMBL/GenBank/DDBJ databases">
        <title>Corchorus capsularis genome sequencing.</title>
        <authorList>
            <person name="Alam M."/>
            <person name="Haque M.S."/>
            <person name="Islam M.S."/>
            <person name="Emdad E.M."/>
            <person name="Islam M.M."/>
            <person name="Ahmed B."/>
            <person name="Halim A."/>
            <person name="Hossen Q.M.M."/>
            <person name="Hossain M.Z."/>
            <person name="Ahmed R."/>
            <person name="Khan M.M."/>
            <person name="Islam R."/>
            <person name="Rashid M.M."/>
            <person name="Khan S.A."/>
            <person name="Rahman M.S."/>
            <person name="Alam M."/>
        </authorList>
    </citation>
    <scope>NUCLEOTIDE SEQUENCE [LARGE SCALE GENOMIC DNA]</scope>
    <source>
        <strain evidence="2">cv. CVL-1</strain>
        <tissue evidence="1">Whole seedling</tissue>
    </source>
</reference>
<feature type="non-terminal residue" evidence="1">
    <location>
        <position position="1"/>
    </location>
</feature>
<dbReference type="EMBL" id="AWWV01008907">
    <property type="protein sequence ID" value="OMO88802.1"/>
    <property type="molecule type" value="Genomic_DNA"/>
</dbReference>
<keyword evidence="2" id="KW-1185">Reference proteome</keyword>
<name>A0A1R3J1U4_COCAP</name>
<gene>
    <name evidence="1" type="ORF">CCACVL1_08197</name>
</gene>
<proteinExistence type="predicted"/>
<evidence type="ECO:0000313" key="2">
    <source>
        <dbReference type="Proteomes" id="UP000188268"/>
    </source>
</evidence>
<protein>
    <submittedName>
        <fullName evidence="1">Uncharacterized protein</fullName>
    </submittedName>
</protein>
<sequence length="20" mass="2400">ELGLSLRESKSRRRELEIVE</sequence>
<accession>A0A1R3J1U4</accession>
<dbReference type="Proteomes" id="UP000188268">
    <property type="component" value="Unassembled WGS sequence"/>
</dbReference>
<organism evidence="1 2">
    <name type="scientific">Corchorus capsularis</name>
    <name type="common">Jute</name>
    <dbReference type="NCBI Taxonomy" id="210143"/>
    <lineage>
        <taxon>Eukaryota</taxon>
        <taxon>Viridiplantae</taxon>
        <taxon>Streptophyta</taxon>
        <taxon>Embryophyta</taxon>
        <taxon>Tracheophyta</taxon>
        <taxon>Spermatophyta</taxon>
        <taxon>Magnoliopsida</taxon>
        <taxon>eudicotyledons</taxon>
        <taxon>Gunneridae</taxon>
        <taxon>Pentapetalae</taxon>
        <taxon>rosids</taxon>
        <taxon>malvids</taxon>
        <taxon>Malvales</taxon>
        <taxon>Malvaceae</taxon>
        <taxon>Grewioideae</taxon>
        <taxon>Apeibeae</taxon>
        <taxon>Corchorus</taxon>
    </lineage>
</organism>
<evidence type="ECO:0000313" key="1">
    <source>
        <dbReference type="EMBL" id="OMO88802.1"/>
    </source>
</evidence>